<reference evidence="6 7" key="1">
    <citation type="submission" date="2020-04" db="EMBL/GenBank/DDBJ databases">
        <authorList>
            <person name="Pieper L."/>
        </authorList>
    </citation>
    <scope>NUCLEOTIDE SEQUENCE [LARGE SCALE GENOMIC DNA]</scope>
    <source>
        <strain evidence="6 7">B33</strain>
    </source>
</reference>
<feature type="non-terminal residue" evidence="6">
    <location>
        <position position="108"/>
    </location>
</feature>
<evidence type="ECO:0000313" key="6">
    <source>
        <dbReference type="EMBL" id="NVB76494.1"/>
    </source>
</evidence>
<gene>
    <name evidence="6" type="ORF">HUV05_23960</name>
</gene>
<name>A0A7Y6PIN9_PHOVU</name>
<dbReference type="PANTHER" id="PTHR30249:SF0">
    <property type="entry name" value="PLASTIDAL GLYCOLATE_GLYCERATE TRANSLOCATOR 1, CHLOROPLASTIC"/>
    <property type="match status" value="1"/>
</dbReference>
<keyword evidence="2 5" id="KW-0812">Transmembrane</keyword>
<dbReference type="Proteomes" id="UP000524321">
    <property type="component" value="Unassembled WGS sequence"/>
</dbReference>
<dbReference type="RefSeq" id="WP_176350938.1">
    <property type="nucleotide sequence ID" value="NZ_JABWDJ010000534.1"/>
</dbReference>
<dbReference type="AlphaFoldDB" id="A0A7Y6PIN9"/>
<comment type="caution">
    <text evidence="6">The sequence shown here is derived from an EMBL/GenBank/DDBJ whole genome shotgun (WGS) entry which is preliminary data.</text>
</comment>
<sequence length="108" mass="12137">MNFLENEFFLLAVTFGIFFLAKLLQKKTGIMLLNPILLTIAILIVFLKMTHISYETYNEGGHLIEFWLKPAVVALGVPLYLQLETIKKQLLPIMLSQLAGCIVGVISV</sequence>
<organism evidence="6 7">
    <name type="scientific">Phocaeicola vulgatus</name>
    <name type="common">Bacteroides vulgatus</name>
    <dbReference type="NCBI Taxonomy" id="821"/>
    <lineage>
        <taxon>Bacteria</taxon>
        <taxon>Pseudomonadati</taxon>
        <taxon>Bacteroidota</taxon>
        <taxon>Bacteroidia</taxon>
        <taxon>Bacteroidales</taxon>
        <taxon>Bacteroidaceae</taxon>
        <taxon>Phocaeicola</taxon>
    </lineage>
</organism>
<reference evidence="6 7" key="2">
    <citation type="submission" date="2020-07" db="EMBL/GenBank/DDBJ databases">
        <title>Bacterial metabolism rescues the inhibition of intestinal drug absorption by food and drug additives.</title>
        <authorList>
            <person name="Zou L."/>
            <person name="Spanogiannopoulos P."/>
            <person name="Chien H.-C."/>
            <person name="Pieper L.M."/>
            <person name="Cai W."/>
            <person name="Khuri N."/>
            <person name="Pottel J."/>
            <person name="Vora B."/>
            <person name="Ni Z."/>
            <person name="Tsakalozou E."/>
            <person name="Zhang W."/>
            <person name="Shoichet B.K."/>
            <person name="Giacomini K.M."/>
            <person name="Turnbaugh P.J."/>
        </authorList>
    </citation>
    <scope>NUCLEOTIDE SEQUENCE [LARGE SCALE GENOMIC DNA]</scope>
    <source>
        <strain evidence="6 7">B33</strain>
    </source>
</reference>
<dbReference type="Pfam" id="PF04172">
    <property type="entry name" value="LrgB"/>
    <property type="match status" value="1"/>
</dbReference>
<feature type="transmembrane region" description="Helical" evidence="5">
    <location>
        <begin position="6"/>
        <end position="24"/>
    </location>
</feature>
<dbReference type="EMBL" id="JABWDJ010000534">
    <property type="protein sequence ID" value="NVB76494.1"/>
    <property type="molecule type" value="Genomic_DNA"/>
</dbReference>
<evidence type="ECO:0000256" key="3">
    <source>
        <dbReference type="ARBA" id="ARBA00022989"/>
    </source>
</evidence>
<proteinExistence type="predicted"/>
<evidence type="ECO:0000256" key="2">
    <source>
        <dbReference type="ARBA" id="ARBA00022692"/>
    </source>
</evidence>
<evidence type="ECO:0000313" key="7">
    <source>
        <dbReference type="Proteomes" id="UP000524321"/>
    </source>
</evidence>
<comment type="subcellular location">
    <subcellularLocation>
        <location evidence="1">Membrane</location>
        <topology evidence="1">Multi-pass membrane protein</topology>
    </subcellularLocation>
</comment>
<dbReference type="InterPro" id="IPR007300">
    <property type="entry name" value="CidB/LrgB"/>
</dbReference>
<evidence type="ECO:0000256" key="5">
    <source>
        <dbReference type="SAM" id="Phobius"/>
    </source>
</evidence>
<evidence type="ECO:0000256" key="1">
    <source>
        <dbReference type="ARBA" id="ARBA00004141"/>
    </source>
</evidence>
<evidence type="ECO:0000256" key="4">
    <source>
        <dbReference type="ARBA" id="ARBA00023136"/>
    </source>
</evidence>
<feature type="transmembrane region" description="Helical" evidence="5">
    <location>
        <begin position="36"/>
        <end position="54"/>
    </location>
</feature>
<keyword evidence="3 5" id="KW-1133">Transmembrane helix</keyword>
<keyword evidence="4 5" id="KW-0472">Membrane</keyword>
<dbReference type="GO" id="GO:0016020">
    <property type="term" value="C:membrane"/>
    <property type="evidence" value="ECO:0007669"/>
    <property type="project" value="UniProtKB-SubCell"/>
</dbReference>
<protein>
    <submittedName>
        <fullName evidence="6">LrgB family protein</fullName>
    </submittedName>
</protein>
<dbReference type="PANTHER" id="PTHR30249">
    <property type="entry name" value="PUTATIVE SEROTONIN TRANSPORTER"/>
    <property type="match status" value="1"/>
</dbReference>
<accession>A0A7Y6PIN9</accession>